<dbReference type="AlphaFoldDB" id="A0A4R7I2M8"/>
<dbReference type="OrthoDB" id="4843846at2"/>
<feature type="compositionally biased region" description="Basic and acidic residues" evidence="1">
    <location>
        <begin position="82"/>
        <end position="91"/>
    </location>
</feature>
<organism evidence="2 3">
    <name type="scientific">Ilumatobacter fluminis</name>
    <dbReference type="NCBI Taxonomy" id="467091"/>
    <lineage>
        <taxon>Bacteria</taxon>
        <taxon>Bacillati</taxon>
        <taxon>Actinomycetota</taxon>
        <taxon>Acidimicrobiia</taxon>
        <taxon>Acidimicrobiales</taxon>
        <taxon>Ilumatobacteraceae</taxon>
        <taxon>Ilumatobacter</taxon>
    </lineage>
</organism>
<sequence length="91" mass="9950">MGLFSSRNINKAKRLFDKNKDKIGSTVGKATDTIDKKTGGKYADHLKKVDDAAKKISGEQPDDERDRLRPDESEGTASGLHPDPDAPKPND</sequence>
<proteinExistence type="predicted"/>
<dbReference type="Proteomes" id="UP000294558">
    <property type="component" value="Unassembled WGS sequence"/>
</dbReference>
<protein>
    <submittedName>
        <fullName evidence="2">Antitoxin protein of toxin-antitoxin system</fullName>
    </submittedName>
</protein>
<keyword evidence="3" id="KW-1185">Reference proteome</keyword>
<dbReference type="RefSeq" id="WP_133869705.1">
    <property type="nucleotide sequence ID" value="NZ_JAVJPS010000042.1"/>
</dbReference>
<feature type="region of interest" description="Disordered" evidence="1">
    <location>
        <begin position="52"/>
        <end position="91"/>
    </location>
</feature>
<evidence type="ECO:0000256" key="1">
    <source>
        <dbReference type="SAM" id="MobiDB-lite"/>
    </source>
</evidence>
<gene>
    <name evidence="2" type="ORF">BDK89_3022</name>
</gene>
<reference evidence="2 3" key="1">
    <citation type="submission" date="2019-03" db="EMBL/GenBank/DDBJ databases">
        <title>Sequencing the genomes of 1000 actinobacteria strains.</title>
        <authorList>
            <person name="Klenk H.-P."/>
        </authorList>
    </citation>
    <scope>NUCLEOTIDE SEQUENCE [LARGE SCALE GENOMIC DNA]</scope>
    <source>
        <strain evidence="2 3">DSM 18936</strain>
    </source>
</reference>
<feature type="compositionally biased region" description="Basic and acidic residues" evidence="1">
    <location>
        <begin position="14"/>
        <end position="23"/>
    </location>
</feature>
<evidence type="ECO:0000313" key="2">
    <source>
        <dbReference type="EMBL" id="TDT17414.1"/>
    </source>
</evidence>
<dbReference type="EMBL" id="SOAU01000001">
    <property type="protein sequence ID" value="TDT17414.1"/>
    <property type="molecule type" value="Genomic_DNA"/>
</dbReference>
<dbReference type="Pfam" id="PF14013">
    <property type="entry name" value="MT0933_antitox"/>
    <property type="match status" value="1"/>
</dbReference>
<dbReference type="InterPro" id="IPR028037">
    <property type="entry name" value="Antitoxin_Rv0909/MT0933"/>
</dbReference>
<name>A0A4R7I2M8_9ACTN</name>
<feature type="region of interest" description="Disordered" evidence="1">
    <location>
        <begin position="1"/>
        <end position="38"/>
    </location>
</feature>
<accession>A0A4R7I2M8</accession>
<evidence type="ECO:0000313" key="3">
    <source>
        <dbReference type="Proteomes" id="UP000294558"/>
    </source>
</evidence>
<comment type="caution">
    <text evidence="2">The sequence shown here is derived from an EMBL/GenBank/DDBJ whole genome shotgun (WGS) entry which is preliminary data.</text>
</comment>